<keyword evidence="3 6" id="KW-0812">Transmembrane</keyword>
<organism evidence="9 10">
    <name type="scientific">Dekkera bruxellensis</name>
    <name type="common">Brettanomyces custersii</name>
    <dbReference type="NCBI Taxonomy" id="5007"/>
    <lineage>
        <taxon>Eukaryota</taxon>
        <taxon>Fungi</taxon>
        <taxon>Dikarya</taxon>
        <taxon>Ascomycota</taxon>
        <taxon>Saccharomycotina</taxon>
        <taxon>Pichiomycetes</taxon>
        <taxon>Pichiales</taxon>
        <taxon>Pichiaceae</taxon>
        <taxon>Brettanomyces</taxon>
    </lineage>
</organism>
<name>A0A7D9CXB7_DEKBR</name>
<evidence type="ECO:0000256" key="7">
    <source>
        <dbReference type="SAM" id="Phobius"/>
    </source>
</evidence>
<dbReference type="EMBL" id="CABFWN010000002">
    <property type="protein sequence ID" value="VUG17756.1"/>
    <property type="molecule type" value="Genomic_DNA"/>
</dbReference>
<dbReference type="AlphaFoldDB" id="A0A7D9CXB7"/>
<comment type="similarity">
    <text evidence="2 6">Belongs to the OXA1/ALB3/YidC family.</text>
</comment>
<dbReference type="PANTHER" id="PTHR12428:SF65">
    <property type="entry name" value="CYTOCHROME C OXIDASE ASSEMBLY PROTEIN COX18, MITOCHONDRIAL"/>
    <property type="match status" value="1"/>
</dbReference>
<evidence type="ECO:0000256" key="3">
    <source>
        <dbReference type="ARBA" id="ARBA00022692"/>
    </source>
</evidence>
<feature type="transmembrane region" description="Helical" evidence="7">
    <location>
        <begin position="235"/>
        <end position="255"/>
    </location>
</feature>
<dbReference type="PANTHER" id="PTHR12428">
    <property type="entry name" value="OXA1"/>
    <property type="match status" value="1"/>
</dbReference>
<evidence type="ECO:0000256" key="4">
    <source>
        <dbReference type="ARBA" id="ARBA00022989"/>
    </source>
</evidence>
<comment type="subcellular location">
    <subcellularLocation>
        <location evidence="1 6">Membrane</location>
        <topology evidence="1 6">Multi-pass membrane protein</topology>
    </subcellularLocation>
</comment>
<evidence type="ECO:0000256" key="2">
    <source>
        <dbReference type="ARBA" id="ARBA00009877"/>
    </source>
</evidence>
<evidence type="ECO:0000259" key="8">
    <source>
        <dbReference type="Pfam" id="PF02096"/>
    </source>
</evidence>
<feature type="domain" description="Membrane insertase YidC/Oxa/ALB C-terminal" evidence="8">
    <location>
        <begin position="163"/>
        <end position="320"/>
    </location>
</feature>
<dbReference type="GO" id="GO:0033617">
    <property type="term" value="P:mitochondrial respiratory chain complex IV assembly"/>
    <property type="evidence" value="ECO:0007669"/>
    <property type="project" value="TreeGrafter"/>
</dbReference>
<evidence type="ECO:0000313" key="10">
    <source>
        <dbReference type="Proteomes" id="UP000478008"/>
    </source>
</evidence>
<dbReference type="GO" id="GO:0032977">
    <property type="term" value="F:membrane insertase activity"/>
    <property type="evidence" value="ECO:0007669"/>
    <property type="project" value="InterPro"/>
</dbReference>
<dbReference type="Pfam" id="PF02096">
    <property type="entry name" value="60KD_IMP"/>
    <property type="match status" value="1"/>
</dbReference>
<keyword evidence="5 7" id="KW-0472">Membrane</keyword>
<dbReference type="GO" id="GO:0032979">
    <property type="term" value="P:protein insertion into mitochondrial inner membrane from matrix"/>
    <property type="evidence" value="ECO:0007669"/>
    <property type="project" value="TreeGrafter"/>
</dbReference>
<evidence type="ECO:0000256" key="6">
    <source>
        <dbReference type="RuleBase" id="RU003945"/>
    </source>
</evidence>
<keyword evidence="4 7" id="KW-1133">Transmembrane helix</keyword>
<dbReference type="InterPro" id="IPR001708">
    <property type="entry name" value="YidC/ALB3/OXA1/COX18"/>
</dbReference>
<dbReference type="GO" id="GO:0005743">
    <property type="term" value="C:mitochondrial inner membrane"/>
    <property type="evidence" value="ECO:0007669"/>
    <property type="project" value="TreeGrafter"/>
</dbReference>
<sequence length="349" mass="39595">MFLQSPKRLAARCLLSQQSGLLKASFIPKSRFRNNIMARKPHNFQTRNFSMEPIIAILDQGTTYIEMIHSMSGIPWWGFIPLLTIALRSVITLPLAIIQRKGFQKQNSFRPIINALSPVLKIKLAAKGQESQLARKLNPNKSPIKSETEGLTGDKIMILASKEKFRRQRKIFKENGCQSWKFMLLPAVQIPLWVSISYMLRTLTGWSTLGTRPIDPTLTTEGLGYLTDLAVSDPYFVLPVVLGIFALANAEWNFATADLMKLTTRGVRNSLRPTAFDMIMTMSRGSIIFLMAMSTQAPAALVLYWISSNCFSLCQNLLMDKFIPVRYTPYRRFYSTRRLPRGAVALIDY</sequence>
<proteinExistence type="inferred from homology"/>
<gene>
    <name evidence="9" type="primary">COX18</name>
    <name evidence="9" type="ORF">DEBR0S2_15632G</name>
</gene>
<evidence type="ECO:0000256" key="5">
    <source>
        <dbReference type="ARBA" id="ARBA00023136"/>
    </source>
</evidence>
<accession>A0A7D9CXB7</accession>
<feature type="transmembrane region" description="Helical" evidence="7">
    <location>
        <begin position="76"/>
        <end position="98"/>
    </location>
</feature>
<keyword evidence="10" id="KW-1185">Reference proteome</keyword>
<evidence type="ECO:0000256" key="1">
    <source>
        <dbReference type="ARBA" id="ARBA00004141"/>
    </source>
</evidence>
<feature type="transmembrane region" description="Helical" evidence="7">
    <location>
        <begin position="287"/>
        <end position="306"/>
    </location>
</feature>
<dbReference type="CDD" id="cd20069">
    <property type="entry name" value="5TM_Oxa1-like"/>
    <property type="match status" value="1"/>
</dbReference>
<dbReference type="InterPro" id="IPR028055">
    <property type="entry name" value="YidC/Oxa/ALB_C"/>
</dbReference>
<evidence type="ECO:0000313" key="9">
    <source>
        <dbReference type="EMBL" id="VUG17756.1"/>
    </source>
</evidence>
<feature type="transmembrane region" description="Helical" evidence="7">
    <location>
        <begin position="182"/>
        <end position="200"/>
    </location>
</feature>
<protein>
    <submittedName>
        <fullName evidence="9">DEBR0S2_15632g1_1</fullName>
    </submittedName>
</protein>
<dbReference type="Proteomes" id="UP000478008">
    <property type="component" value="Unassembled WGS sequence"/>
</dbReference>
<reference evidence="9 10" key="1">
    <citation type="submission" date="2019-07" db="EMBL/GenBank/DDBJ databases">
        <authorList>
            <person name="Friedrich A."/>
            <person name="Schacherer J."/>
        </authorList>
    </citation>
    <scope>NUCLEOTIDE SEQUENCE [LARGE SCALE GENOMIC DNA]</scope>
</reference>